<dbReference type="AlphaFoldDB" id="A0A2V4E2P9"/>
<gene>
    <name evidence="2" type="ORF">DKK70_13190</name>
</gene>
<keyword evidence="3" id="KW-1185">Reference proteome</keyword>
<organism evidence="2 3">
    <name type="scientific">Gilliamella apicola</name>
    <dbReference type="NCBI Taxonomy" id="1196095"/>
    <lineage>
        <taxon>Bacteria</taxon>
        <taxon>Pseudomonadati</taxon>
        <taxon>Pseudomonadota</taxon>
        <taxon>Gammaproteobacteria</taxon>
        <taxon>Orbales</taxon>
        <taxon>Orbaceae</taxon>
        <taxon>Gilliamella</taxon>
    </lineage>
</organism>
<keyword evidence="1" id="KW-0472">Membrane</keyword>
<keyword evidence="1" id="KW-1133">Transmembrane helix</keyword>
<feature type="transmembrane region" description="Helical" evidence="1">
    <location>
        <begin position="133"/>
        <end position="155"/>
    </location>
</feature>
<name>A0A2V4E2P9_9GAMM</name>
<evidence type="ECO:0000313" key="2">
    <source>
        <dbReference type="EMBL" id="PXZ05076.1"/>
    </source>
</evidence>
<keyword evidence="1" id="KW-0812">Transmembrane</keyword>
<evidence type="ECO:0000256" key="1">
    <source>
        <dbReference type="SAM" id="Phobius"/>
    </source>
</evidence>
<comment type="caution">
    <text evidence="2">The sequence shown here is derived from an EMBL/GenBank/DDBJ whole genome shotgun (WGS) entry which is preliminary data.</text>
</comment>
<evidence type="ECO:0000313" key="3">
    <source>
        <dbReference type="Proteomes" id="UP000247932"/>
    </source>
</evidence>
<dbReference type="Proteomes" id="UP000247932">
    <property type="component" value="Unassembled WGS sequence"/>
</dbReference>
<reference evidence="2 3" key="1">
    <citation type="submission" date="2018-05" db="EMBL/GenBank/DDBJ databases">
        <title>Reference genomes for bee gut microbiota database.</title>
        <authorList>
            <person name="Ellegaard K.M."/>
        </authorList>
    </citation>
    <scope>NUCLEOTIDE SEQUENCE [LARGE SCALE GENOMIC DNA]</scope>
    <source>
        <strain evidence="2 3">ESL0182</strain>
    </source>
</reference>
<feature type="transmembrane region" description="Helical" evidence="1">
    <location>
        <begin position="104"/>
        <end position="127"/>
    </location>
</feature>
<dbReference type="EMBL" id="QGLR01000014">
    <property type="protein sequence ID" value="PXZ05076.1"/>
    <property type="molecule type" value="Genomic_DNA"/>
</dbReference>
<sequence length="326" mass="37369">MPMNSLKDLIFRYCVLFGKRFSYREKIAFLRVISKELIQLGYYVDAKIAKLQLAKKKYENYYNAYIGDLDSADVIVCTYYDTGVNYFNLIKIFAFEQRFNKRRYFGGLIPVFMLLAIAISLNLFIFLPNIKASGIYSISGALAAIVTLSAFYIILKFKNGISNKKNFVCNTSSILVMLNTINKMNKYQKKRVAFVLYDGGCSNQYGLKMIEHYSDKLKKKKFIFLDSLGNSESLLFFKPKSFEFAAEHINFLDGKLETTLKKYLMITAGALNEYNQVQINNAHSRGDNILADSIIEKHSKSLHSLLTLLITPEKSKNLTDKVILDK</sequence>
<accession>A0A2V4E2P9</accession>
<proteinExistence type="predicted"/>
<protein>
    <submittedName>
        <fullName evidence="2">Uncharacterized protein</fullName>
    </submittedName>
</protein>